<proteinExistence type="predicted"/>
<dbReference type="AlphaFoldDB" id="A0A2I0L561"/>
<reference evidence="1 2" key="1">
    <citation type="submission" date="2017-11" db="EMBL/GenBank/DDBJ databases">
        <title>De-novo sequencing of pomegranate (Punica granatum L.) genome.</title>
        <authorList>
            <person name="Akparov Z."/>
            <person name="Amiraslanov A."/>
            <person name="Hajiyeva S."/>
            <person name="Abbasov M."/>
            <person name="Kaur K."/>
            <person name="Hamwieh A."/>
            <person name="Solovyev V."/>
            <person name="Salamov A."/>
            <person name="Braich B."/>
            <person name="Kosarev P."/>
            <person name="Mahmoud A."/>
            <person name="Hajiyev E."/>
            <person name="Babayeva S."/>
            <person name="Izzatullayeva V."/>
            <person name="Mammadov A."/>
            <person name="Mammadov A."/>
            <person name="Sharifova S."/>
            <person name="Ojaghi J."/>
            <person name="Eynullazada K."/>
            <person name="Bayramov B."/>
            <person name="Abdulazimova A."/>
            <person name="Shahmuradov I."/>
        </authorList>
    </citation>
    <scope>NUCLEOTIDE SEQUENCE [LARGE SCALE GENOMIC DNA]</scope>
    <source>
        <strain evidence="2">cv. AG2017</strain>
        <tissue evidence="1">Leaf</tissue>
    </source>
</reference>
<evidence type="ECO:0000313" key="1">
    <source>
        <dbReference type="EMBL" id="PKI75859.1"/>
    </source>
</evidence>
<dbReference type="Proteomes" id="UP000233551">
    <property type="component" value="Unassembled WGS sequence"/>
</dbReference>
<name>A0A2I0L561_PUNGR</name>
<comment type="caution">
    <text evidence="1">The sequence shown here is derived from an EMBL/GenBank/DDBJ whole genome shotgun (WGS) entry which is preliminary data.</text>
</comment>
<accession>A0A2I0L561</accession>
<evidence type="ECO:0000313" key="2">
    <source>
        <dbReference type="Proteomes" id="UP000233551"/>
    </source>
</evidence>
<gene>
    <name evidence="1" type="ORF">CRG98_003774</name>
</gene>
<sequence length="192" mass="21104">MAPWAELFASGMSACGAHGICVVQCRRMGASPCGWNCVTYIVVAKKVRSTNLSGSETVVSVHMNRHGVQSASAGISCKPPSCPTTWPGKTMSTLSYIVKRPYGLSQDGFNITMASYHLEDDLGKYPIYEVRRVREHNGLEDEQEESMTRVTLIGFSRSAECTDVYEVYKPCSPIAMLPSMLKLTTNFFVAKT</sequence>
<keyword evidence="2" id="KW-1185">Reference proteome</keyword>
<protein>
    <submittedName>
        <fullName evidence="1">Uncharacterized protein</fullName>
    </submittedName>
</protein>
<organism evidence="1 2">
    <name type="scientific">Punica granatum</name>
    <name type="common">Pomegranate</name>
    <dbReference type="NCBI Taxonomy" id="22663"/>
    <lineage>
        <taxon>Eukaryota</taxon>
        <taxon>Viridiplantae</taxon>
        <taxon>Streptophyta</taxon>
        <taxon>Embryophyta</taxon>
        <taxon>Tracheophyta</taxon>
        <taxon>Spermatophyta</taxon>
        <taxon>Magnoliopsida</taxon>
        <taxon>eudicotyledons</taxon>
        <taxon>Gunneridae</taxon>
        <taxon>Pentapetalae</taxon>
        <taxon>rosids</taxon>
        <taxon>malvids</taxon>
        <taxon>Myrtales</taxon>
        <taxon>Lythraceae</taxon>
        <taxon>Punica</taxon>
    </lineage>
</organism>
<dbReference type="EMBL" id="PGOL01000148">
    <property type="protein sequence ID" value="PKI75859.1"/>
    <property type="molecule type" value="Genomic_DNA"/>
</dbReference>